<dbReference type="EMBL" id="JACJRF010000015">
    <property type="protein sequence ID" value="MBD2344716.1"/>
    <property type="molecule type" value="Genomic_DNA"/>
</dbReference>
<dbReference type="Pfam" id="PF00512">
    <property type="entry name" value="HisKA"/>
    <property type="match status" value="1"/>
</dbReference>
<evidence type="ECO:0000313" key="12">
    <source>
        <dbReference type="Proteomes" id="UP000607281"/>
    </source>
</evidence>
<evidence type="ECO:0000259" key="8">
    <source>
        <dbReference type="PROSITE" id="PS50109"/>
    </source>
</evidence>
<gene>
    <name evidence="11" type="ORF">H6G18_11220</name>
</gene>
<dbReference type="Pfam" id="PF13426">
    <property type="entry name" value="PAS_9"/>
    <property type="match status" value="1"/>
</dbReference>
<evidence type="ECO:0000256" key="5">
    <source>
        <dbReference type="ARBA" id="ARBA00022777"/>
    </source>
</evidence>
<dbReference type="PANTHER" id="PTHR43304:SF1">
    <property type="entry name" value="PAC DOMAIN-CONTAINING PROTEIN"/>
    <property type="match status" value="1"/>
</dbReference>
<feature type="domain" description="PAS" evidence="9">
    <location>
        <begin position="290"/>
        <end position="363"/>
    </location>
</feature>
<keyword evidence="7" id="KW-0175">Coiled coil</keyword>
<dbReference type="Pfam" id="PF02518">
    <property type="entry name" value="HATPase_c"/>
    <property type="match status" value="1"/>
</dbReference>
<dbReference type="SUPFAM" id="SSF55785">
    <property type="entry name" value="PYP-like sensor domain (PAS domain)"/>
    <property type="match status" value="5"/>
</dbReference>
<evidence type="ECO:0000256" key="2">
    <source>
        <dbReference type="ARBA" id="ARBA00012438"/>
    </source>
</evidence>
<dbReference type="CDD" id="cd00130">
    <property type="entry name" value="PAS"/>
    <property type="match status" value="4"/>
</dbReference>
<keyword evidence="3" id="KW-0597">Phosphoprotein</keyword>
<dbReference type="SMART" id="SM00091">
    <property type="entry name" value="PAS"/>
    <property type="match status" value="5"/>
</dbReference>
<dbReference type="Pfam" id="PF00989">
    <property type="entry name" value="PAS"/>
    <property type="match status" value="2"/>
</dbReference>
<evidence type="ECO:0000256" key="6">
    <source>
        <dbReference type="ARBA" id="ARBA00023012"/>
    </source>
</evidence>
<feature type="domain" description="PAC" evidence="10">
    <location>
        <begin position="492"/>
        <end position="542"/>
    </location>
</feature>
<feature type="domain" description="Histidine kinase" evidence="8">
    <location>
        <begin position="696"/>
        <end position="947"/>
    </location>
</feature>
<dbReference type="InterPro" id="IPR001610">
    <property type="entry name" value="PAC"/>
</dbReference>
<dbReference type="Proteomes" id="UP000607281">
    <property type="component" value="Unassembled WGS sequence"/>
</dbReference>
<protein>
    <recommendedName>
        <fullName evidence="2">histidine kinase</fullName>
        <ecNumber evidence="2">2.7.13.3</ecNumber>
    </recommendedName>
</protein>
<dbReference type="PRINTS" id="PR00344">
    <property type="entry name" value="BCTRLSENSOR"/>
</dbReference>
<dbReference type="PROSITE" id="PS50113">
    <property type="entry name" value="PAC"/>
    <property type="match status" value="4"/>
</dbReference>
<dbReference type="InterPro" id="IPR004358">
    <property type="entry name" value="Sig_transdc_His_kin-like_C"/>
</dbReference>
<dbReference type="PANTHER" id="PTHR43304">
    <property type="entry name" value="PHYTOCHROME-LIKE PROTEIN CPH1"/>
    <property type="match status" value="1"/>
</dbReference>
<dbReference type="PROSITE" id="PS50112">
    <property type="entry name" value="PAS"/>
    <property type="match status" value="5"/>
</dbReference>
<dbReference type="InterPro" id="IPR013655">
    <property type="entry name" value="PAS_fold_3"/>
</dbReference>
<comment type="caution">
    <text evidence="11">The sequence shown here is derived from an EMBL/GenBank/DDBJ whole genome shotgun (WGS) entry which is preliminary data.</text>
</comment>
<feature type="coiled-coil region" evidence="7">
    <location>
        <begin position="653"/>
        <end position="687"/>
    </location>
</feature>
<feature type="domain" description="PAC" evidence="10">
    <location>
        <begin position="366"/>
        <end position="418"/>
    </location>
</feature>
<feature type="domain" description="PAS" evidence="9">
    <location>
        <begin position="44"/>
        <end position="114"/>
    </location>
</feature>
<dbReference type="InterPro" id="IPR036890">
    <property type="entry name" value="HATPase_C_sf"/>
</dbReference>
<comment type="catalytic activity">
    <reaction evidence="1">
        <text>ATP + protein L-histidine = ADP + protein N-phospho-L-histidine.</text>
        <dbReference type="EC" id="2.7.13.3"/>
    </reaction>
</comment>
<proteinExistence type="predicted"/>
<sequence length="947" mass="107353">MYTEALEQEINLLRQQNAELKQQLAATTHEFSATIARLEQQLTEAKNLSLFFDISADLLCIAGFDGYFQRVNPAGEKILGYSQAELLSLPFIELVHPEDQASTLGEMSKLSEGIKVFRFENRYRCKDGSYCWLSWTSVAHDNCVFAMARDVTERKATEEALKKFETKIKFLLQQTPLGIIEWNSAFEVVEWNPAAEKIFGYSAAEMLHQHALEIVPENQKDTVVEVIKSLLENRGGNYSLNENISKYGKSITCEWINTPLVDSEGNFLGIYSMVQDVSERLNFEAALRDSEERFRLATEQTGQAVYDYNVLSGKIQWAGTTEKFMGLTAEESEDFDIATWESMIHPQDRNLVTSLLTQAMAGKTRYQVEYRLQKKDGTYIDVEDTGVFLFNHEGQAYRMLGTLNDISERKKAESMLRQQEAQYRGIFETVNDGISVVDLETSNIVAVNPAICQMHGYSQTEFLNLKLTDYVHPHDHHRLEDFIKIIKAGGEFHAQATDIRKDGTSFDIEVTGKRFDYNGKPHAISVVRDISERIQAEQEQQRLLAILEATTDIVGIADASGRNCYLNKAAQRILGMSSTDNFPIIEVVGVSMLEKFQTEIIPTVLQQGIWSGESLMRSLCGEEFPVSQVIIAHKNEQGEVEFLSTIARDIRDRQQIEAQLRQQAQDLAATLQELQRTQTQMIQAEKMSSLGQLVAGVAHEINNPVNFIHGNLSYLEEHIQDLLRIIQVYQEKNTNYDAEFQTLHEEIDLDYIQHDLPKILNSMKVGTQRIRQIVLSLRTFSRMDEAEFKAVDIHAGIDSTLMILQHRLKEQPERPAIQIIKDYGTLPLVECYAGQLNQVFMNILANAIDALEERMGNNQIPTIRISTSVCNSHRIKIAIADNGMGMPEKIQQQVFNPFFTTKSVGKGTGMGMSISYQIITEKHNGKLECHSQPGQGTEFMIEIPIQQ</sequence>
<dbReference type="SMART" id="SM00387">
    <property type="entry name" value="HATPase_c"/>
    <property type="match status" value="1"/>
</dbReference>
<feature type="domain" description="PAS" evidence="9">
    <location>
        <begin position="419"/>
        <end position="490"/>
    </location>
</feature>
<dbReference type="SUPFAM" id="SSF47384">
    <property type="entry name" value="Homodimeric domain of signal transducing histidine kinase"/>
    <property type="match status" value="1"/>
</dbReference>
<dbReference type="Gene3D" id="3.30.450.20">
    <property type="entry name" value="PAS domain"/>
    <property type="match status" value="5"/>
</dbReference>
<dbReference type="InterPro" id="IPR000014">
    <property type="entry name" value="PAS"/>
</dbReference>
<evidence type="ECO:0000259" key="10">
    <source>
        <dbReference type="PROSITE" id="PS50113"/>
    </source>
</evidence>
<dbReference type="Gene3D" id="3.30.565.10">
    <property type="entry name" value="Histidine kinase-like ATPase, C-terminal domain"/>
    <property type="match status" value="1"/>
</dbReference>
<dbReference type="SMART" id="SM00388">
    <property type="entry name" value="HisKA"/>
    <property type="match status" value="1"/>
</dbReference>
<evidence type="ECO:0000313" key="11">
    <source>
        <dbReference type="EMBL" id="MBD2344716.1"/>
    </source>
</evidence>
<evidence type="ECO:0000256" key="4">
    <source>
        <dbReference type="ARBA" id="ARBA00022679"/>
    </source>
</evidence>
<evidence type="ECO:0000259" key="9">
    <source>
        <dbReference type="PROSITE" id="PS50112"/>
    </source>
</evidence>
<evidence type="ECO:0000256" key="3">
    <source>
        <dbReference type="ARBA" id="ARBA00022553"/>
    </source>
</evidence>
<feature type="domain" description="PAS" evidence="9">
    <location>
        <begin position="539"/>
        <end position="580"/>
    </location>
</feature>
<evidence type="ECO:0000256" key="1">
    <source>
        <dbReference type="ARBA" id="ARBA00000085"/>
    </source>
</evidence>
<feature type="domain" description="PAC" evidence="10">
    <location>
        <begin position="610"/>
        <end position="662"/>
    </location>
</feature>
<dbReference type="InterPro" id="IPR003594">
    <property type="entry name" value="HATPase_dom"/>
</dbReference>
<keyword evidence="5" id="KW-0418">Kinase</keyword>
<dbReference type="EC" id="2.7.13.3" evidence="2"/>
<dbReference type="PROSITE" id="PS50109">
    <property type="entry name" value="HIS_KIN"/>
    <property type="match status" value="1"/>
</dbReference>
<evidence type="ECO:0000256" key="7">
    <source>
        <dbReference type="SAM" id="Coils"/>
    </source>
</evidence>
<keyword evidence="6" id="KW-0902">Two-component regulatory system</keyword>
<dbReference type="InterPro" id="IPR003661">
    <property type="entry name" value="HisK_dim/P_dom"/>
</dbReference>
<dbReference type="InterPro" id="IPR052162">
    <property type="entry name" value="Sensor_kinase/Photoreceptor"/>
</dbReference>
<dbReference type="InterPro" id="IPR036097">
    <property type="entry name" value="HisK_dim/P_sf"/>
</dbReference>
<dbReference type="SUPFAM" id="SSF55874">
    <property type="entry name" value="ATPase domain of HSP90 chaperone/DNA topoisomerase II/histidine kinase"/>
    <property type="match status" value="1"/>
</dbReference>
<dbReference type="InterPro" id="IPR013767">
    <property type="entry name" value="PAS_fold"/>
</dbReference>
<feature type="domain" description="PAC" evidence="10">
    <location>
        <begin position="234"/>
        <end position="289"/>
    </location>
</feature>
<accession>A0ABR8CNA8</accession>
<dbReference type="Gene3D" id="1.10.287.130">
    <property type="match status" value="1"/>
</dbReference>
<dbReference type="SMART" id="SM00086">
    <property type="entry name" value="PAC"/>
    <property type="match status" value="5"/>
</dbReference>
<dbReference type="CDD" id="cd00082">
    <property type="entry name" value="HisKA"/>
    <property type="match status" value="1"/>
</dbReference>
<reference evidence="11 12" key="1">
    <citation type="journal article" date="2020" name="ISME J.">
        <title>Comparative genomics reveals insights into cyanobacterial evolution and habitat adaptation.</title>
        <authorList>
            <person name="Chen M.Y."/>
            <person name="Teng W.K."/>
            <person name="Zhao L."/>
            <person name="Hu C.X."/>
            <person name="Zhou Y.K."/>
            <person name="Han B.P."/>
            <person name="Song L.R."/>
            <person name="Shu W.S."/>
        </authorList>
    </citation>
    <scope>NUCLEOTIDE SEQUENCE [LARGE SCALE GENOMIC DNA]</scope>
    <source>
        <strain evidence="11 12">FACHB-260</strain>
    </source>
</reference>
<name>A0ABR8CNA8_9NOST</name>
<dbReference type="InterPro" id="IPR035965">
    <property type="entry name" value="PAS-like_dom_sf"/>
</dbReference>
<keyword evidence="12" id="KW-1185">Reference proteome</keyword>
<organism evidence="11 12">
    <name type="scientific">Anabaena subtropica FACHB-260</name>
    <dbReference type="NCBI Taxonomy" id="2692884"/>
    <lineage>
        <taxon>Bacteria</taxon>
        <taxon>Bacillati</taxon>
        <taxon>Cyanobacteriota</taxon>
        <taxon>Cyanophyceae</taxon>
        <taxon>Nostocales</taxon>
        <taxon>Nostocaceae</taxon>
        <taxon>Anabaena</taxon>
    </lineage>
</organism>
<keyword evidence="4" id="KW-0808">Transferase</keyword>
<dbReference type="InterPro" id="IPR005467">
    <property type="entry name" value="His_kinase_dom"/>
</dbReference>
<feature type="coiled-coil region" evidence="7">
    <location>
        <begin position="3"/>
        <end position="48"/>
    </location>
</feature>
<dbReference type="Pfam" id="PF08447">
    <property type="entry name" value="PAS_3"/>
    <property type="match status" value="2"/>
</dbReference>
<feature type="domain" description="PAS" evidence="9">
    <location>
        <begin position="164"/>
        <end position="234"/>
    </location>
</feature>
<dbReference type="NCBIfam" id="TIGR00229">
    <property type="entry name" value="sensory_box"/>
    <property type="match status" value="5"/>
</dbReference>
<dbReference type="InterPro" id="IPR000700">
    <property type="entry name" value="PAS-assoc_C"/>
</dbReference>
<dbReference type="RefSeq" id="WP_190407167.1">
    <property type="nucleotide sequence ID" value="NZ_JACJRF010000015.1"/>
</dbReference>